<dbReference type="EC" id="2.3.1.19" evidence="5"/>
<proteinExistence type="inferred from homology"/>
<accession>A0ABX7E6I1</accession>
<protein>
    <submittedName>
        <fullName evidence="5">Phosphate butyryltransferase</fullName>
        <ecNumber evidence="5">2.3.1.19</ecNumber>
    </submittedName>
</protein>
<organism evidence="5 6">
    <name type="scientific">Heyndrickxia vini</name>
    <dbReference type="NCBI Taxonomy" id="1476025"/>
    <lineage>
        <taxon>Bacteria</taxon>
        <taxon>Bacillati</taxon>
        <taxon>Bacillota</taxon>
        <taxon>Bacilli</taxon>
        <taxon>Bacillales</taxon>
        <taxon>Bacillaceae</taxon>
        <taxon>Heyndrickxia</taxon>
    </lineage>
</organism>
<evidence type="ECO:0000256" key="2">
    <source>
        <dbReference type="ARBA" id="ARBA00022679"/>
    </source>
</evidence>
<keyword evidence="2 5" id="KW-0808">Transferase</keyword>
<keyword evidence="6" id="KW-1185">Reference proteome</keyword>
<dbReference type="PANTHER" id="PTHR43356:SF2">
    <property type="entry name" value="PHOSPHATE ACETYLTRANSFERASE"/>
    <property type="match status" value="1"/>
</dbReference>
<dbReference type="InterPro" id="IPR012147">
    <property type="entry name" value="P_Ac_Bu_trans"/>
</dbReference>
<comment type="similarity">
    <text evidence="1">Belongs to the phosphate acetyltransferase and butyryltransferase family.</text>
</comment>
<dbReference type="PANTHER" id="PTHR43356">
    <property type="entry name" value="PHOSPHATE ACETYLTRANSFERASE"/>
    <property type="match status" value="1"/>
</dbReference>
<reference evidence="5 6" key="1">
    <citation type="submission" date="2020-11" db="EMBL/GenBank/DDBJ databases">
        <title>Taxonomic evaluation of the Bacillus sporothermodurans group of bacteria based on whole genome sequences.</title>
        <authorList>
            <person name="Fiedler G."/>
            <person name="Herbstmann A.-D."/>
            <person name="Doll E."/>
            <person name="Wenning M."/>
            <person name="Brinks E."/>
            <person name="Kabisch J."/>
            <person name="Breitenwieser F."/>
            <person name="Lappann M."/>
            <person name="Boehnlein C."/>
            <person name="Franz C."/>
        </authorList>
    </citation>
    <scope>NUCLEOTIDE SEQUENCE [LARGE SCALE GENOMIC DNA]</scope>
    <source>
        <strain evidence="5 6">JCM 19841</strain>
    </source>
</reference>
<dbReference type="NCBIfam" id="NF006045">
    <property type="entry name" value="PRK08190.1"/>
    <property type="match status" value="1"/>
</dbReference>
<dbReference type="GO" id="GO:0050182">
    <property type="term" value="F:phosphate butyryltransferase activity"/>
    <property type="evidence" value="ECO:0007669"/>
    <property type="project" value="UniProtKB-EC"/>
</dbReference>
<evidence type="ECO:0000259" key="4">
    <source>
        <dbReference type="Pfam" id="PF01515"/>
    </source>
</evidence>
<dbReference type="InterPro" id="IPR050500">
    <property type="entry name" value="Phos_Acetyltrans/Butyryltrans"/>
</dbReference>
<name>A0ABX7E6I1_9BACI</name>
<evidence type="ECO:0000313" key="6">
    <source>
        <dbReference type="Proteomes" id="UP000595691"/>
    </source>
</evidence>
<dbReference type="NCBIfam" id="NF005837">
    <property type="entry name" value="PRK07742.1"/>
    <property type="match status" value="1"/>
</dbReference>
<dbReference type="InterPro" id="IPR002505">
    <property type="entry name" value="PTA_PTB"/>
</dbReference>
<evidence type="ECO:0000256" key="1">
    <source>
        <dbReference type="ARBA" id="ARBA00005656"/>
    </source>
</evidence>
<dbReference type="PIRSF" id="PIRSF000428">
    <property type="entry name" value="P_Ac_trans"/>
    <property type="match status" value="1"/>
</dbReference>
<keyword evidence="3 5" id="KW-0012">Acyltransferase</keyword>
<dbReference type="SUPFAM" id="SSF53659">
    <property type="entry name" value="Isocitrate/Isopropylmalate dehydrogenase-like"/>
    <property type="match status" value="1"/>
</dbReference>
<dbReference type="NCBIfam" id="TIGR02706">
    <property type="entry name" value="P_butyryltrans"/>
    <property type="match status" value="1"/>
</dbReference>
<feature type="domain" description="Phosphate acetyl/butaryl transferase" evidence="4">
    <location>
        <begin position="4"/>
        <end position="295"/>
    </location>
</feature>
<sequence length="301" mass="32451">MDLDTVLKRATQQNKVKVAIAAAEDYEVLEAVSFAVEKNLASFYLFGDEQKIVQLLQDHFSALLKSKDIEIIHIPTVQEAANRAVQAVSNGVAQVLMKGNLATSILLKAVLNKEFGLRTENVLSHVAVFEIPDFNRLILITDAGMNIEPDLQQKVQIIDNAVQIARSINIDMPKVAILSAVEVVNPAMKSTIDGAILTQMNQRGQIANCIVDGPLALDNAISMESAEHKGIKSNVAGAADILVVPNIETGNTFYKSLIYFAKAKVGSVIAGAKAPIVLTSRSDRAEDKLYSLALAICSAKL</sequence>
<gene>
    <name evidence="5" type="primary">yqiS</name>
    <name evidence="5" type="ORF">I5776_08490</name>
</gene>
<dbReference type="Gene3D" id="3.40.718.10">
    <property type="entry name" value="Isopropylmalate Dehydrogenase"/>
    <property type="match status" value="1"/>
</dbReference>
<dbReference type="InterPro" id="IPR014079">
    <property type="entry name" value="Phosphate_butyryltransferase"/>
</dbReference>
<dbReference type="Proteomes" id="UP000595691">
    <property type="component" value="Chromosome"/>
</dbReference>
<dbReference type="EMBL" id="CP065425">
    <property type="protein sequence ID" value="QQZ10910.1"/>
    <property type="molecule type" value="Genomic_DNA"/>
</dbReference>
<dbReference type="Pfam" id="PF01515">
    <property type="entry name" value="PTA_PTB"/>
    <property type="match status" value="1"/>
</dbReference>
<dbReference type="RefSeq" id="WP_202780191.1">
    <property type="nucleotide sequence ID" value="NZ_CP065425.1"/>
</dbReference>
<evidence type="ECO:0000256" key="3">
    <source>
        <dbReference type="ARBA" id="ARBA00023315"/>
    </source>
</evidence>
<evidence type="ECO:0000313" key="5">
    <source>
        <dbReference type="EMBL" id="QQZ10910.1"/>
    </source>
</evidence>